<proteinExistence type="inferred from homology"/>
<dbReference type="CDD" id="cd02440">
    <property type="entry name" value="AdoMet_MTases"/>
    <property type="match status" value="1"/>
</dbReference>
<comment type="similarity">
    <text evidence="2">Belongs to the methyltransferase superfamily. HEN1 family.</text>
</comment>
<comment type="caution">
    <text evidence="14">The sequence shown here is derived from an EMBL/GenBank/DDBJ whole genome shotgun (WGS) entry which is preliminary data.</text>
</comment>
<evidence type="ECO:0000256" key="8">
    <source>
        <dbReference type="ARBA" id="ARBA00022842"/>
    </source>
</evidence>
<dbReference type="EMBL" id="JACCKA010000051">
    <property type="protein sequence ID" value="NZA26325.1"/>
    <property type="molecule type" value="Genomic_DNA"/>
</dbReference>
<dbReference type="GO" id="GO:0003723">
    <property type="term" value="F:RNA binding"/>
    <property type="evidence" value="ECO:0007669"/>
    <property type="project" value="UniProtKB-KW"/>
</dbReference>
<name>A0A853JBW1_9GAMM</name>
<evidence type="ECO:0000256" key="11">
    <source>
        <dbReference type="ARBA" id="ARBA00035025"/>
    </source>
</evidence>
<comment type="cofactor">
    <cofactor evidence="1">
        <name>Mg(2+)</name>
        <dbReference type="ChEBI" id="CHEBI:18420"/>
    </cofactor>
</comment>
<dbReference type="PANTHER" id="PTHR21404:SF3">
    <property type="entry name" value="SMALL RNA 2'-O-METHYLTRANSFERASE"/>
    <property type="match status" value="1"/>
</dbReference>
<evidence type="ECO:0000256" key="5">
    <source>
        <dbReference type="ARBA" id="ARBA00022679"/>
    </source>
</evidence>
<evidence type="ECO:0000256" key="3">
    <source>
        <dbReference type="ARBA" id="ARBA00021330"/>
    </source>
</evidence>
<keyword evidence="8" id="KW-0460">Magnesium</keyword>
<dbReference type="InterPro" id="IPR026610">
    <property type="entry name" value="Hen1"/>
</dbReference>
<evidence type="ECO:0000259" key="13">
    <source>
        <dbReference type="Pfam" id="PF13649"/>
    </source>
</evidence>
<dbReference type="GO" id="GO:0031047">
    <property type="term" value="P:regulatory ncRNA-mediated gene silencing"/>
    <property type="evidence" value="ECO:0007669"/>
    <property type="project" value="UniProtKB-KW"/>
</dbReference>
<keyword evidence="9" id="KW-0694">RNA-binding</keyword>
<keyword evidence="5 14" id="KW-0808">Transferase</keyword>
<dbReference type="PANTHER" id="PTHR21404">
    <property type="entry name" value="HEN1"/>
    <property type="match status" value="1"/>
</dbReference>
<evidence type="ECO:0000256" key="2">
    <source>
        <dbReference type="ARBA" id="ARBA00009026"/>
    </source>
</evidence>
<gene>
    <name evidence="14" type="ORF">H0E84_07995</name>
</gene>
<feature type="domain" description="Methyltransferase" evidence="13">
    <location>
        <begin position="25"/>
        <end position="107"/>
    </location>
</feature>
<dbReference type="InterPro" id="IPR041698">
    <property type="entry name" value="Methyltransf_25"/>
</dbReference>
<dbReference type="InterPro" id="IPR029063">
    <property type="entry name" value="SAM-dependent_MTases_sf"/>
</dbReference>
<evidence type="ECO:0000256" key="10">
    <source>
        <dbReference type="ARBA" id="ARBA00023158"/>
    </source>
</evidence>
<dbReference type="GO" id="GO:0046872">
    <property type="term" value="F:metal ion binding"/>
    <property type="evidence" value="ECO:0007669"/>
    <property type="project" value="UniProtKB-KW"/>
</dbReference>
<organism evidence="14 15">
    <name type="scientific">Luteimonas salinisoli</name>
    <dbReference type="NCBI Taxonomy" id="2752307"/>
    <lineage>
        <taxon>Bacteria</taxon>
        <taxon>Pseudomonadati</taxon>
        <taxon>Pseudomonadota</taxon>
        <taxon>Gammaproteobacteria</taxon>
        <taxon>Lysobacterales</taxon>
        <taxon>Lysobacteraceae</taxon>
        <taxon>Luteimonas</taxon>
    </lineage>
</organism>
<comment type="catalytic activity">
    <reaction evidence="12">
        <text>small RNA 3'-end nucleotide + S-adenosyl-L-methionine = small RNA 3'-end 2'-O-methylnucleotide + S-adenosyl-L-homocysteine + H(+)</text>
        <dbReference type="Rhea" id="RHEA:37887"/>
        <dbReference type="Rhea" id="RHEA-COMP:10415"/>
        <dbReference type="Rhea" id="RHEA-COMP:10416"/>
        <dbReference type="ChEBI" id="CHEBI:15378"/>
        <dbReference type="ChEBI" id="CHEBI:57856"/>
        <dbReference type="ChEBI" id="CHEBI:59789"/>
        <dbReference type="ChEBI" id="CHEBI:74896"/>
        <dbReference type="ChEBI" id="CHEBI:74898"/>
        <dbReference type="EC" id="2.1.1.386"/>
    </reaction>
</comment>
<sequence>MEATLHEERLDLVTGLLLQSGATSVLDLGCGAGRLLARLLPHPQFHRITGVDMCTSALAVARAGLGRGGEADPRLRLVHGDCTRPLEGLETHDAAALVETIEHLDPGLLSGAERALFGHHRPRLAIVTTPNREYNVLYGLGQDDVRDPDHRFEWDRTRFRAWAGGVARRNGYAVRFGGIGQPHLELGAPGQYAWFTRKD</sequence>
<protein>
    <recommendedName>
        <fullName evidence="3">Small RNA 2'-O-methyltransferase</fullName>
        <ecNumber evidence="11">2.1.1.386</ecNumber>
    </recommendedName>
</protein>
<evidence type="ECO:0000256" key="7">
    <source>
        <dbReference type="ARBA" id="ARBA00022723"/>
    </source>
</evidence>
<evidence type="ECO:0000313" key="14">
    <source>
        <dbReference type="EMBL" id="NZA26325.1"/>
    </source>
</evidence>
<dbReference type="Gene3D" id="3.40.50.150">
    <property type="entry name" value="Vaccinia Virus protein VP39"/>
    <property type="match status" value="1"/>
</dbReference>
<keyword evidence="15" id="KW-1185">Reference proteome</keyword>
<keyword evidence="4 14" id="KW-0489">Methyltransferase</keyword>
<dbReference type="GO" id="GO:0001510">
    <property type="term" value="P:RNA methylation"/>
    <property type="evidence" value="ECO:0007669"/>
    <property type="project" value="InterPro"/>
</dbReference>
<dbReference type="SUPFAM" id="SSF53335">
    <property type="entry name" value="S-adenosyl-L-methionine-dependent methyltransferases"/>
    <property type="match status" value="1"/>
</dbReference>
<keyword evidence="10" id="KW-0943">RNA-mediated gene silencing</keyword>
<evidence type="ECO:0000256" key="1">
    <source>
        <dbReference type="ARBA" id="ARBA00001946"/>
    </source>
</evidence>
<evidence type="ECO:0000256" key="12">
    <source>
        <dbReference type="ARBA" id="ARBA00048418"/>
    </source>
</evidence>
<evidence type="ECO:0000256" key="9">
    <source>
        <dbReference type="ARBA" id="ARBA00022884"/>
    </source>
</evidence>
<dbReference type="Proteomes" id="UP000578091">
    <property type="component" value="Unassembled WGS sequence"/>
</dbReference>
<dbReference type="GO" id="GO:0090486">
    <property type="term" value="F:small RNA 2'-O-methyltransferase activity"/>
    <property type="evidence" value="ECO:0007669"/>
    <property type="project" value="UniProtKB-EC"/>
</dbReference>
<dbReference type="EC" id="2.1.1.386" evidence="11"/>
<evidence type="ECO:0000256" key="4">
    <source>
        <dbReference type="ARBA" id="ARBA00022603"/>
    </source>
</evidence>
<keyword evidence="7" id="KW-0479">Metal-binding</keyword>
<dbReference type="Pfam" id="PF13649">
    <property type="entry name" value="Methyltransf_25"/>
    <property type="match status" value="1"/>
</dbReference>
<dbReference type="RefSeq" id="WP_180678107.1">
    <property type="nucleotide sequence ID" value="NZ_JACCKA010000051.1"/>
</dbReference>
<evidence type="ECO:0000256" key="6">
    <source>
        <dbReference type="ARBA" id="ARBA00022691"/>
    </source>
</evidence>
<dbReference type="AlphaFoldDB" id="A0A853JBW1"/>
<accession>A0A853JBW1</accession>
<keyword evidence="6" id="KW-0949">S-adenosyl-L-methionine</keyword>
<reference evidence="14 15" key="1">
    <citation type="submission" date="2020-07" db="EMBL/GenBank/DDBJ databases">
        <title>Luteimonas sp. SJ-92.</title>
        <authorList>
            <person name="Huang X.-X."/>
            <person name="Xu L."/>
            <person name="Sun J.-Q."/>
        </authorList>
    </citation>
    <scope>NUCLEOTIDE SEQUENCE [LARGE SCALE GENOMIC DNA]</scope>
    <source>
        <strain evidence="14 15">SJ-92</strain>
    </source>
</reference>
<evidence type="ECO:0000313" key="15">
    <source>
        <dbReference type="Proteomes" id="UP000578091"/>
    </source>
</evidence>